<evidence type="ECO:0008006" key="3">
    <source>
        <dbReference type="Google" id="ProtNLM"/>
    </source>
</evidence>
<accession>A0ABU0JER4</accession>
<keyword evidence="2" id="KW-1185">Reference proteome</keyword>
<evidence type="ECO:0000313" key="1">
    <source>
        <dbReference type="EMBL" id="MDQ0472759.1"/>
    </source>
</evidence>
<name>A0ABU0JER4_9HYPH</name>
<proteinExistence type="predicted"/>
<dbReference type="InterPro" id="IPR023346">
    <property type="entry name" value="Lysozyme-like_dom_sf"/>
</dbReference>
<organism evidence="1 2">
    <name type="scientific">Labrys wisconsinensis</name>
    <dbReference type="NCBI Taxonomy" id="425677"/>
    <lineage>
        <taxon>Bacteria</taxon>
        <taxon>Pseudomonadati</taxon>
        <taxon>Pseudomonadota</taxon>
        <taxon>Alphaproteobacteria</taxon>
        <taxon>Hyphomicrobiales</taxon>
        <taxon>Xanthobacteraceae</taxon>
        <taxon>Labrys</taxon>
    </lineage>
</organism>
<dbReference type="EMBL" id="JAUSVX010000013">
    <property type="protein sequence ID" value="MDQ0472759.1"/>
    <property type="molecule type" value="Genomic_DNA"/>
</dbReference>
<dbReference type="Proteomes" id="UP001242480">
    <property type="component" value="Unassembled WGS sequence"/>
</dbReference>
<sequence length="346" mass="34453">MVLFSSSAAPSADRVQNALRSASAATGTGFDYLMTTAGRESAFDPTAKAATSSAAGLFQFLDSTWMQTVKEDGPAFGLQAYADAIQRTTGGRYVAADPAARQAVLALREDPEVSALMAGAFTRRNRDQLTAALGRAPSDGELYIAHFMGASGGAGLIRLAASDGAANAAGAFPVQAAANPSIFYDKAGRARSAAEVYGGLVKPFEAGASGPAAIASAGADQGAAAVGPAVWLAIPARNAYAAESRTAAAAAGPFQSLFRTDGAAPISNAVAATWSGLGPALATTAPAATSAPVELRSVPTAAPVHAPQPQAEAPATDLFSAIGAFFSGIFSPSDAAPVALGKRGSS</sequence>
<dbReference type="SUPFAM" id="SSF53955">
    <property type="entry name" value="Lysozyme-like"/>
    <property type="match status" value="1"/>
</dbReference>
<evidence type="ECO:0000313" key="2">
    <source>
        <dbReference type="Proteomes" id="UP001242480"/>
    </source>
</evidence>
<protein>
    <recommendedName>
        <fullName evidence="3">Transglycosylase SLT domain-containing protein</fullName>
    </recommendedName>
</protein>
<comment type="caution">
    <text evidence="1">The sequence shown here is derived from an EMBL/GenBank/DDBJ whole genome shotgun (WGS) entry which is preliminary data.</text>
</comment>
<dbReference type="Gene3D" id="1.10.530.10">
    <property type="match status" value="1"/>
</dbReference>
<reference evidence="1 2" key="1">
    <citation type="submission" date="2023-07" db="EMBL/GenBank/DDBJ databases">
        <title>Genomic Encyclopedia of Type Strains, Phase IV (KMG-IV): sequencing the most valuable type-strain genomes for metagenomic binning, comparative biology and taxonomic classification.</title>
        <authorList>
            <person name="Goeker M."/>
        </authorList>
    </citation>
    <scope>NUCLEOTIDE SEQUENCE [LARGE SCALE GENOMIC DNA]</scope>
    <source>
        <strain evidence="1 2">DSM 19619</strain>
    </source>
</reference>
<gene>
    <name evidence="1" type="ORF">QO011_005789</name>
</gene>
<dbReference type="RefSeq" id="WP_307280027.1">
    <property type="nucleotide sequence ID" value="NZ_JAUSVX010000013.1"/>
</dbReference>